<feature type="compositionally biased region" description="Basic and acidic residues" evidence="1">
    <location>
        <begin position="17"/>
        <end position="37"/>
    </location>
</feature>
<dbReference type="OrthoDB" id="6731296at2759"/>
<dbReference type="AlphaFoldDB" id="A0A7F5QY01"/>
<name>A0A7F5QY01_AGRPL</name>
<protein>
    <submittedName>
        <fullName evidence="3">Uncharacterized protein LOC112904402</fullName>
    </submittedName>
</protein>
<dbReference type="InParanoid" id="A0A7F5QY01"/>
<dbReference type="Proteomes" id="UP000192223">
    <property type="component" value="Unplaced"/>
</dbReference>
<dbReference type="RefSeq" id="XP_025830101.1">
    <property type="nucleotide sequence ID" value="XM_025974316.1"/>
</dbReference>
<dbReference type="PANTHER" id="PTHR46601:SF2">
    <property type="entry name" value="UBIQUITIN-LIKE PROTEASE FAMILY PROFILE DOMAIN-CONTAINING PROTEIN"/>
    <property type="match status" value="1"/>
</dbReference>
<sequence length="859" mass="99624">MPLTPAEKQRRYRERRRNNQEKEEETKRKDRERYHANKRLVRDLTTREHRAIKKKWRCANARRRDKAKALSMIMHTPESSPPRSNSPPRLSTSRESTPNSTSAAVRGRKQIKRNRSKLFRDNMKLKEQLETVNKRHEKYKKRYNREKQKRFQNEDGNRCNQQKYQILSNAIKKRYKNVKTRKEKVAIQKIFEEKTVKGSRQKTQIIKECLAVDQGYVRKQQPLFKVKILSTKIKEFFERDDISRATAGKKEAVSLKKDKMQKRYLLDNMKNLYVSFKQENPALRCSYKTFTRYRPFFVVPPTVAARETCLCRIHTNIQYLAFALCKNKVIPTSDLNKIIVDQVCNPDSLACMTGICSVCLSKTTNFDTSKDEIIVRYSQWISKTEVIEKAGKKIKVTKNVKEETESTGKALMEKFEITLEEFKRHIYYIKTQYRNYRKCIDELTTNEIALHIDFSENYSCKCFEEVQSHHFGGSRNQVSLHTGVIYSRCSDHKIEVSSFCTVSGNLSHNPAAIWAHLHPIFASIQEKFPEVNVLHVFSDGPATQYRQKQNFYLICTKLFSNYQFTKVTWNFFEAGHGKGAADGIGGFLKWAADQLVAHGSDIPDATKFYLALKDVSKVRLHLITNEDIEQSSTQISDNIVPLLGTMKVHQVFSEEPGVLKYRNLSCFCQRGFCTCMNPKNYFPLKTAVEQSTPSNCDKNMLSDISNLYQKRTKGFYRFVYSSDSDDVDDAPLISLKEKPTYSVAQPCTSKENENALIEMENIHANKINDGICVLVKVSSSKQDYVYLGKALSEVEEDGEVKIMFFKAIDNTATKFKLVETDLSYEPFDNLLAIVPEPKKVCKGKRVYYQFDTPLDIFEK</sequence>
<keyword evidence="2" id="KW-1185">Reference proteome</keyword>
<accession>A0A7F5QY01</accession>
<dbReference type="GeneID" id="112904402"/>
<dbReference type="PANTHER" id="PTHR46601">
    <property type="entry name" value="ULP_PROTEASE DOMAIN-CONTAINING PROTEIN"/>
    <property type="match status" value="1"/>
</dbReference>
<gene>
    <name evidence="3" type="primary">LOC112904402</name>
</gene>
<reference evidence="3" key="1">
    <citation type="submission" date="2025-08" db="UniProtKB">
        <authorList>
            <consortium name="RefSeq"/>
        </authorList>
    </citation>
    <scope>IDENTIFICATION</scope>
    <source>
        <tissue evidence="3">Entire body</tissue>
    </source>
</reference>
<feature type="compositionally biased region" description="Low complexity" evidence="1">
    <location>
        <begin position="77"/>
        <end position="94"/>
    </location>
</feature>
<evidence type="ECO:0000256" key="1">
    <source>
        <dbReference type="SAM" id="MobiDB-lite"/>
    </source>
</evidence>
<proteinExistence type="predicted"/>
<organism evidence="2 3">
    <name type="scientific">Agrilus planipennis</name>
    <name type="common">Emerald ash borer</name>
    <name type="synonym">Agrilus marcopoli</name>
    <dbReference type="NCBI Taxonomy" id="224129"/>
    <lineage>
        <taxon>Eukaryota</taxon>
        <taxon>Metazoa</taxon>
        <taxon>Ecdysozoa</taxon>
        <taxon>Arthropoda</taxon>
        <taxon>Hexapoda</taxon>
        <taxon>Insecta</taxon>
        <taxon>Pterygota</taxon>
        <taxon>Neoptera</taxon>
        <taxon>Endopterygota</taxon>
        <taxon>Coleoptera</taxon>
        <taxon>Polyphaga</taxon>
        <taxon>Elateriformia</taxon>
        <taxon>Buprestoidea</taxon>
        <taxon>Buprestidae</taxon>
        <taxon>Agrilinae</taxon>
        <taxon>Agrilus</taxon>
    </lineage>
</organism>
<feature type="compositionally biased region" description="Basic residues" evidence="1">
    <location>
        <begin position="106"/>
        <end position="117"/>
    </location>
</feature>
<evidence type="ECO:0000313" key="3">
    <source>
        <dbReference type="RefSeq" id="XP_025830101.1"/>
    </source>
</evidence>
<feature type="region of interest" description="Disordered" evidence="1">
    <location>
        <begin position="72"/>
        <end position="117"/>
    </location>
</feature>
<dbReference type="KEGG" id="apln:112904402"/>
<evidence type="ECO:0000313" key="2">
    <source>
        <dbReference type="Proteomes" id="UP000192223"/>
    </source>
</evidence>
<feature type="region of interest" description="Disordered" evidence="1">
    <location>
        <begin position="1"/>
        <end position="37"/>
    </location>
</feature>